<dbReference type="RefSeq" id="WP_153018201.1">
    <property type="nucleotide sequence ID" value="NZ_LTBC01000001.1"/>
</dbReference>
<dbReference type="AlphaFoldDB" id="A0A151B1S6"/>
<organism evidence="2 3">
    <name type="scientific">Moorella mulderi DSM 14980</name>
    <dbReference type="NCBI Taxonomy" id="1122241"/>
    <lineage>
        <taxon>Bacteria</taxon>
        <taxon>Bacillati</taxon>
        <taxon>Bacillota</taxon>
        <taxon>Clostridia</taxon>
        <taxon>Neomoorellales</taxon>
        <taxon>Neomoorellaceae</taxon>
        <taxon>Neomoorella</taxon>
    </lineage>
</organism>
<evidence type="ECO:0000259" key="1">
    <source>
        <dbReference type="Pfam" id="PF21758"/>
    </source>
</evidence>
<accession>A0A151B1S6</accession>
<dbReference type="InterPro" id="IPR048844">
    <property type="entry name" value="LpdD_chaperone-like"/>
</dbReference>
<sequence>MRPLTYMAGRGRYRIFCRVFATREGYIAHLMGGTRPHVGAVALGLPRPSLKGNYLSATTSVLTLLGHKDDELARPAAATLAASLNSPVVVVAGVHIDGASPEELASLKANTRRAVVGIIKVLHREPQNPGSSK</sequence>
<dbReference type="EMBL" id="LTBC01000001">
    <property type="protein sequence ID" value="KYH33865.1"/>
    <property type="molecule type" value="Genomic_DNA"/>
</dbReference>
<keyword evidence="3" id="KW-1185">Reference proteome</keyword>
<dbReference type="Proteomes" id="UP000075670">
    <property type="component" value="Unassembled WGS sequence"/>
</dbReference>
<evidence type="ECO:0000313" key="3">
    <source>
        <dbReference type="Proteomes" id="UP000075670"/>
    </source>
</evidence>
<reference evidence="2 3" key="1">
    <citation type="submission" date="2016-02" db="EMBL/GenBank/DDBJ databases">
        <title>Genome sequence of Moorella mulderi DSM 14980.</title>
        <authorList>
            <person name="Poehlein A."/>
            <person name="Daniel R."/>
        </authorList>
    </citation>
    <scope>NUCLEOTIDE SEQUENCE [LARGE SCALE GENOMIC DNA]</scope>
    <source>
        <strain evidence="2 3">DSM 14980</strain>
    </source>
</reference>
<name>A0A151B1S6_9FIRM</name>
<dbReference type="OrthoDB" id="5878625at2"/>
<gene>
    <name evidence="2" type="ORF">MOMUL_05810</name>
</gene>
<dbReference type="Pfam" id="PF21758">
    <property type="entry name" value="PAC_bac"/>
    <property type="match status" value="1"/>
</dbReference>
<proteinExistence type="predicted"/>
<comment type="caution">
    <text evidence="2">The sequence shown here is derived from an EMBL/GenBank/DDBJ whole genome shotgun (WGS) entry which is preliminary data.</text>
</comment>
<feature type="domain" description="Prenylated flavin chaperone LpdD-like" evidence="1">
    <location>
        <begin position="10"/>
        <end position="121"/>
    </location>
</feature>
<dbReference type="PATRIC" id="fig|1122241.3.peg.617"/>
<evidence type="ECO:0000313" key="2">
    <source>
        <dbReference type="EMBL" id="KYH33865.1"/>
    </source>
</evidence>
<protein>
    <recommendedName>
        <fullName evidence="1">Prenylated flavin chaperone LpdD-like domain-containing protein</fullName>
    </recommendedName>
</protein>